<dbReference type="EMBL" id="BMGG01000006">
    <property type="protein sequence ID" value="GGC74557.1"/>
    <property type="molecule type" value="Genomic_DNA"/>
</dbReference>
<evidence type="ECO:0000259" key="6">
    <source>
        <dbReference type="PROSITE" id="PS51296"/>
    </source>
</evidence>
<evidence type="ECO:0000256" key="1">
    <source>
        <dbReference type="ARBA" id="ARBA00022714"/>
    </source>
</evidence>
<comment type="caution">
    <text evidence="7">The sequence shown here is derived from an EMBL/GenBank/DDBJ whole genome shotgun (WGS) entry which is preliminary data.</text>
</comment>
<gene>
    <name evidence="7" type="ORF">GCM10010994_36290</name>
</gene>
<organism evidence="7 8">
    <name type="scientific">Chelatococcus reniformis</name>
    <dbReference type="NCBI Taxonomy" id="1494448"/>
    <lineage>
        <taxon>Bacteria</taxon>
        <taxon>Pseudomonadati</taxon>
        <taxon>Pseudomonadota</taxon>
        <taxon>Alphaproteobacteria</taxon>
        <taxon>Hyphomicrobiales</taxon>
        <taxon>Chelatococcaceae</taxon>
        <taxon>Chelatococcus</taxon>
    </lineage>
</organism>
<dbReference type="InterPro" id="IPR001663">
    <property type="entry name" value="Rng_hydr_dOase-A"/>
</dbReference>
<protein>
    <recommendedName>
        <fullName evidence="6">Rieske domain-containing protein</fullName>
    </recommendedName>
</protein>
<keyword evidence="3" id="KW-0560">Oxidoreductase</keyword>
<reference evidence="7" key="1">
    <citation type="journal article" date="2014" name="Int. J. Syst. Evol. Microbiol.">
        <title>Complete genome sequence of Corynebacterium casei LMG S-19264T (=DSM 44701T), isolated from a smear-ripened cheese.</title>
        <authorList>
            <consortium name="US DOE Joint Genome Institute (JGI-PGF)"/>
            <person name="Walter F."/>
            <person name="Albersmeier A."/>
            <person name="Kalinowski J."/>
            <person name="Ruckert C."/>
        </authorList>
    </citation>
    <scope>NUCLEOTIDE SEQUENCE</scope>
    <source>
        <strain evidence="7">CGMCC 1.12919</strain>
    </source>
</reference>
<dbReference type="Gene3D" id="2.102.10.10">
    <property type="entry name" value="Rieske [2Fe-2S] iron-sulphur domain"/>
    <property type="match status" value="1"/>
</dbReference>
<evidence type="ECO:0000256" key="5">
    <source>
        <dbReference type="ARBA" id="ARBA00023014"/>
    </source>
</evidence>
<dbReference type="InterPro" id="IPR017941">
    <property type="entry name" value="Rieske_2Fe-2S"/>
</dbReference>
<dbReference type="Proteomes" id="UP000637002">
    <property type="component" value="Unassembled WGS sequence"/>
</dbReference>
<keyword evidence="5" id="KW-0411">Iron-sulfur</keyword>
<reference evidence="7" key="2">
    <citation type="submission" date="2020-09" db="EMBL/GenBank/DDBJ databases">
        <authorList>
            <person name="Sun Q."/>
            <person name="Zhou Y."/>
        </authorList>
    </citation>
    <scope>NUCLEOTIDE SEQUENCE</scope>
    <source>
        <strain evidence="7">CGMCC 1.12919</strain>
    </source>
</reference>
<feature type="domain" description="Rieske" evidence="6">
    <location>
        <begin position="59"/>
        <end position="171"/>
    </location>
</feature>
<dbReference type="InterPro" id="IPR036922">
    <property type="entry name" value="Rieske_2Fe-2S_sf"/>
</dbReference>
<dbReference type="GO" id="GO:0046872">
    <property type="term" value="F:metal ion binding"/>
    <property type="evidence" value="ECO:0007669"/>
    <property type="project" value="UniProtKB-KW"/>
</dbReference>
<sequence length="365" mass="39052">MASEVAPRELPPAQPDFSAAAFYAEALLPPGRARVLPPAAFRSLAFARQEDIAVWACDWICVGAHAEIPEVGDLLPFTVGDHGLHVQRTADGLTARFNKAQHGGCRVVPLQCQQGSKTRCSFTSCGHSRDRGPIAAGELGDGTPQMHQYLGLRPERLLTAQARSWGPLIFVNLDAAPPDFAEAVTGAGTAFGFFDNSRGDRLATTWREYRANWKLLALGLTGLVDTPAASTSSWLAGRADSHGLDVAWLFPNLVLLADAEQTCALVLQPTALGQTLARITVFGRGEARPGDGERWLGLIDALARAAESAHVAALKWGTASRPDTIDAPLPLQASASGHWMQRALSARMTAARIDPTPIYQPSRAR</sequence>
<evidence type="ECO:0000313" key="7">
    <source>
        <dbReference type="EMBL" id="GGC74557.1"/>
    </source>
</evidence>
<proteinExistence type="predicted"/>
<keyword evidence="4" id="KW-0408">Iron</keyword>
<dbReference type="PROSITE" id="PS51296">
    <property type="entry name" value="RIESKE"/>
    <property type="match status" value="1"/>
</dbReference>
<dbReference type="Gene3D" id="3.90.380.10">
    <property type="entry name" value="Naphthalene 1,2-dioxygenase Alpha Subunit, Chain A, domain 1"/>
    <property type="match status" value="1"/>
</dbReference>
<keyword evidence="2" id="KW-0479">Metal-binding</keyword>
<evidence type="ECO:0000256" key="3">
    <source>
        <dbReference type="ARBA" id="ARBA00023002"/>
    </source>
</evidence>
<evidence type="ECO:0000256" key="4">
    <source>
        <dbReference type="ARBA" id="ARBA00023004"/>
    </source>
</evidence>
<dbReference type="RefSeq" id="WP_188610588.1">
    <property type="nucleotide sequence ID" value="NZ_BMGG01000006.1"/>
</dbReference>
<dbReference type="GO" id="GO:0016491">
    <property type="term" value="F:oxidoreductase activity"/>
    <property type="evidence" value="ECO:0007669"/>
    <property type="project" value="UniProtKB-KW"/>
</dbReference>
<keyword evidence="8" id="KW-1185">Reference proteome</keyword>
<evidence type="ECO:0000313" key="8">
    <source>
        <dbReference type="Proteomes" id="UP000637002"/>
    </source>
</evidence>
<name>A0A916XIR7_9HYPH</name>
<dbReference type="PANTHER" id="PTHR43756">
    <property type="entry name" value="CHOLINE MONOOXYGENASE, CHLOROPLASTIC"/>
    <property type="match status" value="1"/>
</dbReference>
<dbReference type="PANTHER" id="PTHR43756:SF5">
    <property type="entry name" value="CHOLINE MONOOXYGENASE, CHLOROPLASTIC"/>
    <property type="match status" value="1"/>
</dbReference>
<keyword evidence="1" id="KW-0001">2Fe-2S</keyword>
<dbReference type="AlphaFoldDB" id="A0A916XIR7"/>
<accession>A0A916XIR7</accession>
<dbReference type="SUPFAM" id="SSF50022">
    <property type="entry name" value="ISP domain"/>
    <property type="match status" value="1"/>
</dbReference>
<evidence type="ECO:0000256" key="2">
    <source>
        <dbReference type="ARBA" id="ARBA00022723"/>
    </source>
</evidence>
<dbReference type="GO" id="GO:0051537">
    <property type="term" value="F:2 iron, 2 sulfur cluster binding"/>
    <property type="evidence" value="ECO:0007669"/>
    <property type="project" value="UniProtKB-KW"/>
</dbReference>